<dbReference type="GO" id="GO:0012505">
    <property type="term" value="C:endomembrane system"/>
    <property type="evidence" value="ECO:0007669"/>
    <property type="project" value="UniProtKB-SubCell"/>
</dbReference>
<comment type="similarity">
    <text evidence="2">Belongs to the gasdermin family.</text>
</comment>
<dbReference type="PANTHER" id="PTHR15207:SF3">
    <property type="entry name" value="DEAFNESS, AUTOSOMAL DOMINANT 5-RELATED"/>
    <property type="match status" value="1"/>
</dbReference>
<keyword evidence="7" id="KW-1185">Reference proteome</keyword>
<dbReference type="GO" id="GO:0012501">
    <property type="term" value="P:programmed cell death"/>
    <property type="evidence" value="ECO:0007669"/>
    <property type="project" value="InterPro"/>
</dbReference>
<evidence type="ECO:0000256" key="3">
    <source>
        <dbReference type="ARBA" id="ARBA00023136"/>
    </source>
</evidence>
<feature type="domain" description="Gasdermin pore forming" evidence="5">
    <location>
        <begin position="11"/>
        <end position="253"/>
    </location>
</feature>
<dbReference type="Proteomes" id="UP000242188">
    <property type="component" value="Unassembled WGS sequence"/>
</dbReference>
<organism evidence="6 7">
    <name type="scientific">Mizuhopecten yessoensis</name>
    <name type="common">Japanese scallop</name>
    <name type="synonym">Patinopecten yessoensis</name>
    <dbReference type="NCBI Taxonomy" id="6573"/>
    <lineage>
        <taxon>Eukaryota</taxon>
        <taxon>Metazoa</taxon>
        <taxon>Spiralia</taxon>
        <taxon>Lophotrochozoa</taxon>
        <taxon>Mollusca</taxon>
        <taxon>Bivalvia</taxon>
        <taxon>Autobranchia</taxon>
        <taxon>Pteriomorphia</taxon>
        <taxon>Pectinida</taxon>
        <taxon>Pectinoidea</taxon>
        <taxon>Pectinidae</taxon>
        <taxon>Mizuhopecten</taxon>
    </lineage>
</organism>
<dbReference type="STRING" id="6573.A0A210QKQ0"/>
<comment type="subcellular location">
    <subcellularLocation>
        <location evidence="1">Endomembrane system</location>
    </subcellularLocation>
</comment>
<dbReference type="InterPro" id="IPR040460">
    <property type="entry name" value="Gasdermin_pore"/>
</dbReference>
<evidence type="ECO:0000259" key="5">
    <source>
        <dbReference type="Pfam" id="PF04598"/>
    </source>
</evidence>
<dbReference type="PANTHER" id="PTHR15207">
    <property type="entry name" value="NONSYNDROMIC HEARING IMPAIRMENT PROTEIN"/>
    <property type="match status" value="1"/>
</dbReference>
<proteinExistence type="inferred from homology"/>
<feature type="region of interest" description="Disordered" evidence="4">
    <location>
        <begin position="402"/>
        <end position="423"/>
    </location>
</feature>
<dbReference type="InterPro" id="IPR042377">
    <property type="entry name" value="GSDME"/>
</dbReference>
<protein>
    <submittedName>
        <fullName evidence="6">Pejvakin</fullName>
    </submittedName>
</protein>
<sequence>MDTSLSSNTLFRLATKRFVKSIGGPDLLPVPNVTAGNLLSPLGIVVKRPTKKWFRRSKYEYSIRQTNITNLLEDKSDLDVEMSEIPHVLNCRSSDCTTIEARTGLSVLKTFFASCKIIRYKCHTFTSGRTKTKNVAKRHLMEALKNRKIDVNDLEIRQILKACRDSVLCVVVSVIRTTERMDITEETITEVGGGLKIDVPDGKGELSFGRGKKTFPELSINPTVLAYDVCELEVDMKTGDMTVLLDPELRGGFINFCSTLDVCEFITGGPSENYMRSIYETLKEMTPEERKIVREVVRTTADDADIICQILYQRNNYQDSDESGLEKGLRDPLWNRSNSSCSTTSDSTGYDTDRTLQSNDDETLPIQTLRPAMFYEDDDDSGSEMCPPDLFESMSNSSCSSTSCSSGCPSEPASPTNDDVTSPIKTSSTDISIVSLTTKPVAFRRLLQQVLGWGIMENGTMIQPNDKSRMDLFECFFVLLKRLHQESTDVFETISSLSSETRNVLWEVYRQKFVPRDEDRSEDRKRQLCEEVKKLEKIGNDIEEFTKMEQLVEYVEERSYTRCAIFSMLLALS</sequence>
<name>A0A210QKQ0_MIZYE</name>
<dbReference type="OrthoDB" id="6283708at2759"/>
<keyword evidence="3" id="KW-0472">Membrane</keyword>
<evidence type="ECO:0000313" key="6">
    <source>
        <dbReference type="EMBL" id="OWF49325.1"/>
    </source>
</evidence>
<evidence type="ECO:0000256" key="2">
    <source>
        <dbReference type="ARBA" id="ARBA00009279"/>
    </source>
</evidence>
<evidence type="ECO:0000256" key="4">
    <source>
        <dbReference type="SAM" id="MobiDB-lite"/>
    </source>
</evidence>
<feature type="compositionally biased region" description="Low complexity" evidence="4">
    <location>
        <begin position="337"/>
        <end position="350"/>
    </location>
</feature>
<dbReference type="AlphaFoldDB" id="A0A210QKQ0"/>
<gene>
    <name evidence="6" type="ORF">KP79_PYT24598</name>
</gene>
<accession>A0A210QKQ0</accession>
<dbReference type="Pfam" id="PF04598">
    <property type="entry name" value="Gasdermin"/>
    <property type="match status" value="1"/>
</dbReference>
<comment type="caution">
    <text evidence="6">The sequence shown here is derived from an EMBL/GenBank/DDBJ whole genome shotgun (WGS) entry which is preliminary data.</text>
</comment>
<evidence type="ECO:0000313" key="7">
    <source>
        <dbReference type="Proteomes" id="UP000242188"/>
    </source>
</evidence>
<feature type="compositionally biased region" description="Polar residues" evidence="4">
    <location>
        <begin position="413"/>
        <end position="423"/>
    </location>
</feature>
<feature type="region of interest" description="Disordered" evidence="4">
    <location>
        <begin position="336"/>
        <end position="366"/>
    </location>
</feature>
<dbReference type="GO" id="GO:0005737">
    <property type="term" value="C:cytoplasm"/>
    <property type="evidence" value="ECO:0007669"/>
    <property type="project" value="TreeGrafter"/>
</dbReference>
<dbReference type="EMBL" id="NEDP02003178">
    <property type="protein sequence ID" value="OWF49325.1"/>
    <property type="molecule type" value="Genomic_DNA"/>
</dbReference>
<reference evidence="6 7" key="1">
    <citation type="journal article" date="2017" name="Nat. Ecol. Evol.">
        <title>Scallop genome provides insights into evolution of bilaterian karyotype and development.</title>
        <authorList>
            <person name="Wang S."/>
            <person name="Zhang J."/>
            <person name="Jiao W."/>
            <person name="Li J."/>
            <person name="Xun X."/>
            <person name="Sun Y."/>
            <person name="Guo X."/>
            <person name="Huan P."/>
            <person name="Dong B."/>
            <person name="Zhang L."/>
            <person name="Hu X."/>
            <person name="Sun X."/>
            <person name="Wang J."/>
            <person name="Zhao C."/>
            <person name="Wang Y."/>
            <person name="Wang D."/>
            <person name="Huang X."/>
            <person name="Wang R."/>
            <person name="Lv J."/>
            <person name="Li Y."/>
            <person name="Zhang Z."/>
            <person name="Liu B."/>
            <person name="Lu W."/>
            <person name="Hui Y."/>
            <person name="Liang J."/>
            <person name="Zhou Z."/>
            <person name="Hou R."/>
            <person name="Li X."/>
            <person name="Liu Y."/>
            <person name="Li H."/>
            <person name="Ning X."/>
            <person name="Lin Y."/>
            <person name="Zhao L."/>
            <person name="Xing Q."/>
            <person name="Dou J."/>
            <person name="Li Y."/>
            <person name="Mao J."/>
            <person name="Guo H."/>
            <person name="Dou H."/>
            <person name="Li T."/>
            <person name="Mu C."/>
            <person name="Jiang W."/>
            <person name="Fu Q."/>
            <person name="Fu X."/>
            <person name="Miao Y."/>
            <person name="Liu J."/>
            <person name="Yu Q."/>
            <person name="Li R."/>
            <person name="Liao H."/>
            <person name="Li X."/>
            <person name="Kong Y."/>
            <person name="Jiang Z."/>
            <person name="Chourrout D."/>
            <person name="Li R."/>
            <person name="Bao Z."/>
        </authorList>
    </citation>
    <scope>NUCLEOTIDE SEQUENCE [LARGE SCALE GENOMIC DNA]</scope>
    <source>
        <strain evidence="6 7">PY_sf001</strain>
    </source>
</reference>
<evidence type="ECO:0000256" key="1">
    <source>
        <dbReference type="ARBA" id="ARBA00004308"/>
    </source>
</evidence>